<gene>
    <name evidence="4" type="ORF">SUNI508_06179</name>
</gene>
<dbReference type="PANTHER" id="PTHR11474:SF116">
    <property type="entry name" value="TYROSINASE"/>
    <property type="match status" value="1"/>
</dbReference>
<feature type="domain" description="Tyrosinase copper-binding" evidence="3">
    <location>
        <begin position="296"/>
        <end position="307"/>
    </location>
</feature>
<dbReference type="PRINTS" id="PR00092">
    <property type="entry name" value="TYROSINASE"/>
</dbReference>
<sequence length="374" mass="41306">MRLSLVLAASAASASVLPRSTFGQSENLPDSAFPHFETVSLEDAKQGKDRLIQGLPDPENSTDATTASSFGHVNAATAATADASACSANPNIRFEWKQYSDSDRLAFVSAVKCLMNKPASGNFPPAKSRYEDFVRIHQSYMNNVHNNAKFLIWHRYYLWSFEQVLRTECGFDRAMVWWDETLDAGKFAQSDMFTNNLYFGSLPNADANGNAVCISDGEFAGLISNIGPGESTTTPHCLSRAVDESDTAQCSTDYINYCNERTSYADYESCLEYGPHGYGHNGIGGTMSDVWASPSDPIFWMHHSFVDHSWRMWQNADTARILGIDGTDASGNALTLDTMVYMGGIRPDVRVRDIINTLGGTQIGSETFCYRYTY</sequence>
<dbReference type="SUPFAM" id="SSF48056">
    <property type="entry name" value="Di-copper centre-containing domain"/>
    <property type="match status" value="1"/>
</dbReference>
<evidence type="ECO:0000313" key="5">
    <source>
        <dbReference type="Proteomes" id="UP001408356"/>
    </source>
</evidence>
<dbReference type="Proteomes" id="UP001408356">
    <property type="component" value="Unassembled WGS sequence"/>
</dbReference>
<evidence type="ECO:0000259" key="3">
    <source>
        <dbReference type="PROSITE" id="PS00498"/>
    </source>
</evidence>
<dbReference type="PANTHER" id="PTHR11474">
    <property type="entry name" value="TYROSINASE FAMILY MEMBER"/>
    <property type="match status" value="1"/>
</dbReference>
<dbReference type="InterPro" id="IPR050316">
    <property type="entry name" value="Tyrosinase/Hemocyanin"/>
</dbReference>
<dbReference type="PROSITE" id="PS00498">
    <property type="entry name" value="TYROSINASE_2"/>
    <property type="match status" value="1"/>
</dbReference>
<evidence type="ECO:0000256" key="1">
    <source>
        <dbReference type="ARBA" id="ARBA00022723"/>
    </source>
</evidence>
<dbReference type="Pfam" id="PF00264">
    <property type="entry name" value="Tyrosinase"/>
    <property type="match status" value="1"/>
</dbReference>
<name>A0ABR2V369_9PEZI</name>
<evidence type="ECO:0000259" key="2">
    <source>
        <dbReference type="PROSITE" id="PS00497"/>
    </source>
</evidence>
<feature type="domain" description="Tyrosinase copper-binding" evidence="2">
    <location>
        <begin position="145"/>
        <end position="162"/>
    </location>
</feature>
<dbReference type="PROSITE" id="PS00497">
    <property type="entry name" value="TYROSINASE_1"/>
    <property type="match status" value="1"/>
</dbReference>
<organism evidence="4 5">
    <name type="scientific">Seiridium unicorne</name>
    <dbReference type="NCBI Taxonomy" id="138068"/>
    <lineage>
        <taxon>Eukaryota</taxon>
        <taxon>Fungi</taxon>
        <taxon>Dikarya</taxon>
        <taxon>Ascomycota</taxon>
        <taxon>Pezizomycotina</taxon>
        <taxon>Sordariomycetes</taxon>
        <taxon>Xylariomycetidae</taxon>
        <taxon>Amphisphaeriales</taxon>
        <taxon>Sporocadaceae</taxon>
        <taxon>Seiridium</taxon>
    </lineage>
</organism>
<protein>
    <recommendedName>
        <fullName evidence="2 3">Tyrosinase copper-binding domain-containing protein</fullName>
    </recommendedName>
</protein>
<accession>A0ABR2V369</accession>
<proteinExistence type="predicted"/>
<dbReference type="EMBL" id="JARVKF010000212">
    <property type="protein sequence ID" value="KAK9421034.1"/>
    <property type="molecule type" value="Genomic_DNA"/>
</dbReference>
<comment type="caution">
    <text evidence="4">The sequence shown here is derived from an EMBL/GenBank/DDBJ whole genome shotgun (WGS) entry which is preliminary data.</text>
</comment>
<evidence type="ECO:0000313" key="4">
    <source>
        <dbReference type="EMBL" id="KAK9421034.1"/>
    </source>
</evidence>
<dbReference type="Gene3D" id="1.10.1280.10">
    <property type="entry name" value="Di-copper center containing domain from catechol oxidase"/>
    <property type="match status" value="1"/>
</dbReference>
<reference evidence="4 5" key="1">
    <citation type="journal article" date="2024" name="J. Plant Pathol.">
        <title>Sequence and assembly of the genome of Seiridium unicorne, isolate CBS 538.82, causal agent of cypress canker disease.</title>
        <authorList>
            <person name="Scali E."/>
            <person name="Rocca G.D."/>
            <person name="Danti R."/>
            <person name="Garbelotto M."/>
            <person name="Barberini S."/>
            <person name="Baroncelli R."/>
            <person name="Emiliani G."/>
        </authorList>
    </citation>
    <scope>NUCLEOTIDE SEQUENCE [LARGE SCALE GENOMIC DNA]</scope>
    <source>
        <strain evidence="4 5">BM-138-508</strain>
    </source>
</reference>
<dbReference type="InterPro" id="IPR002227">
    <property type="entry name" value="Tyrosinase_Cu-bd"/>
</dbReference>
<keyword evidence="5" id="KW-1185">Reference proteome</keyword>
<keyword evidence="1" id="KW-0479">Metal-binding</keyword>
<dbReference type="InterPro" id="IPR008922">
    <property type="entry name" value="Di-copper_centre_dom_sf"/>
</dbReference>